<accession>A0A327MCJ7</accession>
<feature type="transmembrane region" description="Helical" evidence="1">
    <location>
        <begin position="37"/>
        <end position="60"/>
    </location>
</feature>
<comment type="caution">
    <text evidence="2">The sequence shown here is derived from an EMBL/GenBank/DDBJ whole genome shotgun (WGS) entry which is preliminary data.</text>
</comment>
<dbReference type="EMBL" id="QLIX01000003">
    <property type="protein sequence ID" value="RAI59763.1"/>
    <property type="molecule type" value="Genomic_DNA"/>
</dbReference>
<dbReference type="AlphaFoldDB" id="A0A327MCJ7"/>
<keyword evidence="1" id="KW-0472">Membrane</keyword>
<name>A0A327MCJ7_9PROT</name>
<keyword evidence="1" id="KW-1133">Transmembrane helix</keyword>
<dbReference type="RefSeq" id="WP_111468794.1">
    <property type="nucleotide sequence ID" value="NZ_QLIX01000003.1"/>
</dbReference>
<evidence type="ECO:0000313" key="3">
    <source>
        <dbReference type="Proteomes" id="UP000249065"/>
    </source>
</evidence>
<dbReference type="OrthoDB" id="7632567at2"/>
<dbReference type="Proteomes" id="UP000249065">
    <property type="component" value="Unassembled WGS sequence"/>
</dbReference>
<evidence type="ECO:0000313" key="2">
    <source>
        <dbReference type="EMBL" id="RAI59763.1"/>
    </source>
</evidence>
<keyword evidence="1" id="KW-0812">Transmembrane</keyword>
<keyword evidence="3" id="KW-1185">Reference proteome</keyword>
<reference evidence="3" key="1">
    <citation type="submission" date="2018-06" db="EMBL/GenBank/DDBJ databases">
        <authorList>
            <person name="Khan S.A."/>
        </authorList>
    </citation>
    <scope>NUCLEOTIDE SEQUENCE [LARGE SCALE GENOMIC DNA]</scope>
    <source>
        <strain evidence="3">DB-1506</strain>
    </source>
</reference>
<organism evidence="2 3">
    <name type="scientific">Roseicella frigidaeris</name>
    <dbReference type="NCBI Taxonomy" id="2230885"/>
    <lineage>
        <taxon>Bacteria</taxon>
        <taxon>Pseudomonadati</taxon>
        <taxon>Pseudomonadota</taxon>
        <taxon>Alphaproteobacteria</taxon>
        <taxon>Acetobacterales</taxon>
        <taxon>Roseomonadaceae</taxon>
        <taxon>Roseicella</taxon>
    </lineage>
</organism>
<protein>
    <submittedName>
        <fullName evidence="2">Uncharacterized protein</fullName>
    </submittedName>
</protein>
<evidence type="ECO:0000256" key="1">
    <source>
        <dbReference type="SAM" id="Phobius"/>
    </source>
</evidence>
<proteinExistence type="predicted"/>
<sequence length="70" mass="7575">MLTRLLVIALPIALLGLAGYAAWTAWSAAGETEIGTHGIIALILGSLFTLGITVLLIWLMRLSHRRGYDQ</sequence>
<gene>
    <name evidence="2" type="ORF">DOO78_05760</name>
</gene>